<evidence type="ECO:0000256" key="1">
    <source>
        <dbReference type="SAM" id="Phobius"/>
    </source>
</evidence>
<keyword evidence="1" id="KW-0812">Transmembrane</keyword>
<dbReference type="RefSeq" id="WP_038671788.1">
    <property type="nucleotide sequence ID" value="NZ_HF545616.1"/>
</dbReference>
<dbReference type="Pfam" id="PF12158">
    <property type="entry name" value="DUF3592"/>
    <property type="match status" value="1"/>
</dbReference>
<dbReference type="InterPro" id="IPR021994">
    <property type="entry name" value="DUF3592"/>
</dbReference>
<evidence type="ECO:0000259" key="2">
    <source>
        <dbReference type="Pfam" id="PF12158"/>
    </source>
</evidence>
<keyword evidence="1" id="KW-0472">Membrane</keyword>
<feature type="transmembrane region" description="Helical" evidence="1">
    <location>
        <begin position="21"/>
        <end position="46"/>
    </location>
</feature>
<feature type="transmembrane region" description="Helical" evidence="1">
    <location>
        <begin position="140"/>
        <end position="164"/>
    </location>
</feature>
<feature type="domain" description="DUF3592" evidence="2">
    <location>
        <begin position="71"/>
        <end position="130"/>
    </location>
</feature>
<evidence type="ECO:0000313" key="4">
    <source>
        <dbReference type="Proteomes" id="UP000027600"/>
    </source>
</evidence>
<evidence type="ECO:0000313" key="3">
    <source>
        <dbReference type="EMBL" id="CCO04931.1"/>
    </source>
</evidence>
<organism evidence="3 4">
    <name type="scientific">Ruminococcus bicirculans</name>
    <name type="common">ex Wegman et al. 2014</name>
    <dbReference type="NCBI Taxonomy" id="1160721"/>
    <lineage>
        <taxon>Bacteria</taxon>
        <taxon>Bacillati</taxon>
        <taxon>Bacillota</taxon>
        <taxon>Clostridia</taxon>
        <taxon>Eubacteriales</taxon>
        <taxon>Oscillospiraceae</taxon>
        <taxon>Ruminococcus</taxon>
    </lineage>
</organism>
<keyword evidence="4" id="KW-1185">Reference proteome</keyword>
<name>A0ABP1WGC1_9FIRM</name>
<sequence>MLKWGKNMRYYKRSHVHYSKSAMKIIALVFMLVGVTFLAVGIGFAIHQTQLKNRCTLEVNAIISDILSKDERHENDDGHVTYSTVYTPVYSYNVDGQLYTTHSNTYSSNIRYRRGQTIQIFCDPDDPETFYAPNDTTNTILTVVFCGLGGLFAIIAIVLIIVLIHIKKKQKSGKNFAENELYEENNYPYDE</sequence>
<dbReference type="EMBL" id="HF545616">
    <property type="protein sequence ID" value="CCO04931.1"/>
    <property type="molecule type" value="Genomic_DNA"/>
</dbReference>
<protein>
    <recommendedName>
        <fullName evidence="2">DUF3592 domain-containing protein</fullName>
    </recommendedName>
</protein>
<keyword evidence="1" id="KW-1133">Transmembrane helix</keyword>
<proteinExistence type="predicted"/>
<accession>A0ABP1WGC1</accession>
<dbReference type="Proteomes" id="UP000027600">
    <property type="component" value="Chromosome I"/>
</dbReference>
<gene>
    <name evidence="3" type="ORF">RBI_I01218</name>
</gene>
<reference evidence="3 4" key="1">
    <citation type="journal article" date="2014" name="Int. J. Syst. Evol. Microbiol.">
        <title>Complete genome of a new Firmicutes species belonging to the dominant human colonic microbiota ('Ruminococcus bicirculans') reveals two chromosomes and a selective capacity to utilize plant glucans.</title>
        <authorList>
            <consortium name="NISC Comparative Sequencing Program"/>
            <person name="Wegmann U."/>
            <person name="Louis P."/>
            <person name="Goesmann A."/>
            <person name="Henrissat B."/>
            <person name="Duncan S.H."/>
            <person name="Flint H.J."/>
        </authorList>
    </citation>
    <scope>NUCLEOTIDE SEQUENCE [LARGE SCALE GENOMIC DNA]</scope>
    <source>
        <strain evidence="3 4">80/3</strain>
    </source>
</reference>